<comment type="similarity">
    <text evidence="6">Belongs to the TVP38/TMEM64 family.</text>
</comment>
<evidence type="ECO:0000313" key="9">
    <source>
        <dbReference type="Proteomes" id="UP000199409"/>
    </source>
</evidence>
<dbReference type="PANTHER" id="PTHR12677">
    <property type="entry name" value="GOLGI APPARATUS MEMBRANE PROTEIN TVP38-RELATED"/>
    <property type="match status" value="1"/>
</dbReference>
<dbReference type="AlphaFoldDB" id="A0A1H4DCL1"/>
<organism evidence="8 9">
    <name type="scientific">Desulfuromusa kysingii</name>
    <dbReference type="NCBI Taxonomy" id="37625"/>
    <lineage>
        <taxon>Bacteria</taxon>
        <taxon>Pseudomonadati</taxon>
        <taxon>Thermodesulfobacteriota</taxon>
        <taxon>Desulfuromonadia</taxon>
        <taxon>Desulfuromonadales</taxon>
        <taxon>Geopsychrobacteraceae</taxon>
        <taxon>Desulfuromusa</taxon>
    </lineage>
</organism>
<dbReference type="Pfam" id="PF09335">
    <property type="entry name" value="VTT_dom"/>
    <property type="match status" value="1"/>
</dbReference>
<evidence type="ECO:0000256" key="5">
    <source>
        <dbReference type="ARBA" id="ARBA00023136"/>
    </source>
</evidence>
<evidence type="ECO:0000259" key="7">
    <source>
        <dbReference type="Pfam" id="PF09335"/>
    </source>
</evidence>
<name>A0A1H4DCL1_9BACT</name>
<evidence type="ECO:0000256" key="6">
    <source>
        <dbReference type="RuleBase" id="RU366058"/>
    </source>
</evidence>
<reference evidence="8 9" key="1">
    <citation type="submission" date="2016-10" db="EMBL/GenBank/DDBJ databases">
        <authorList>
            <person name="de Groot N.N."/>
        </authorList>
    </citation>
    <scope>NUCLEOTIDE SEQUENCE [LARGE SCALE GENOMIC DNA]</scope>
    <source>
        <strain evidence="8 9">DSM 7343</strain>
    </source>
</reference>
<dbReference type="PANTHER" id="PTHR12677:SF59">
    <property type="entry name" value="GOLGI APPARATUS MEMBRANE PROTEIN TVP38-RELATED"/>
    <property type="match status" value="1"/>
</dbReference>
<feature type="transmembrane region" description="Helical" evidence="6">
    <location>
        <begin position="12"/>
        <end position="29"/>
    </location>
</feature>
<dbReference type="STRING" id="37625.SAMN05660420_02886"/>
<dbReference type="InterPro" id="IPR015414">
    <property type="entry name" value="TMEM64"/>
</dbReference>
<dbReference type="GO" id="GO:0005886">
    <property type="term" value="C:plasma membrane"/>
    <property type="evidence" value="ECO:0007669"/>
    <property type="project" value="UniProtKB-SubCell"/>
</dbReference>
<keyword evidence="5 6" id="KW-0472">Membrane</keyword>
<feature type="transmembrane region" description="Helical" evidence="6">
    <location>
        <begin position="195"/>
        <end position="215"/>
    </location>
</feature>
<comment type="subcellular location">
    <subcellularLocation>
        <location evidence="1 6">Cell membrane</location>
        <topology evidence="1 6">Multi-pass membrane protein</topology>
    </subcellularLocation>
</comment>
<protein>
    <recommendedName>
        <fullName evidence="6">TVP38/TMEM64 family membrane protein</fullName>
    </recommendedName>
</protein>
<gene>
    <name evidence="8" type="ORF">SAMN05660420_02886</name>
</gene>
<evidence type="ECO:0000256" key="4">
    <source>
        <dbReference type="ARBA" id="ARBA00022989"/>
    </source>
</evidence>
<sequence>MMRLTVSPIKLIFGTLWLSLFIVALFFWWRSTITLVEVPLLLQHLLNDVGLYKAASIYILIYAVRPLILFPATLLTVASGLIFGPWLGTLFTIVGENASANLGFSLSHWFGRKTVETYSTGWLNHWDTKLRQNGIVTVMTMRLIMLPFDAVNFGCGLTAIRHRDYAIGTFIGILPSLVGFVLLGGIAASGVQHRFLVLTLSIFFMVLGFTLAHHLKRREGANFQQN</sequence>
<evidence type="ECO:0000256" key="3">
    <source>
        <dbReference type="ARBA" id="ARBA00022692"/>
    </source>
</evidence>
<feature type="transmembrane region" description="Helical" evidence="6">
    <location>
        <begin position="75"/>
        <end position="94"/>
    </location>
</feature>
<keyword evidence="3 6" id="KW-0812">Transmembrane</keyword>
<accession>A0A1H4DCL1</accession>
<proteinExistence type="inferred from homology"/>
<evidence type="ECO:0000313" key="8">
    <source>
        <dbReference type="EMBL" id="SEA70471.1"/>
    </source>
</evidence>
<evidence type="ECO:0000256" key="1">
    <source>
        <dbReference type="ARBA" id="ARBA00004651"/>
    </source>
</evidence>
<evidence type="ECO:0000256" key="2">
    <source>
        <dbReference type="ARBA" id="ARBA00022475"/>
    </source>
</evidence>
<keyword evidence="9" id="KW-1185">Reference proteome</keyword>
<dbReference type="InterPro" id="IPR032816">
    <property type="entry name" value="VTT_dom"/>
</dbReference>
<dbReference type="Proteomes" id="UP000199409">
    <property type="component" value="Unassembled WGS sequence"/>
</dbReference>
<feature type="domain" description="VTT" evidence="7">
    <location>
        <begin position="70"/>
        <end position="184"/>
    </location>
</feature>
<keyword evidence="4 6" id="KW-1133">Transmembrane helix</keyword>
<keyword evidence="2 6" id="KW-1003">Cell membrane</keyword>
<feature type="transmembrane region" description="Helical" evidence="6">
    <location>
        <begin position="165"/>
        <end position="189"/>
    </location>
</feature>
<feature type="transmembrane region" description="Helical" evidence="6">
    <location>
        <begin position="134"/>
        <end position="153"/>
    </location>
</feature>
<dbReference type="EMBL" id="FNQN01000010">
    <property type="protein sequence ID" value="SEA70471.1"/>
    <property type="molecule type" value="Genomic_DNA"/>
</dbReference>
<feature type="transmembrane region" description="Helical" evidence="6">
    <location>
        <begin position="49"/>
        <end position="68"/>
    </location>
</feature>